<dbReference type="Proteomes" id="UP000663887">
    <property type="component" value="Unassembled WGS sequence"/>
</dbReference>
<accession>A0A819VSI1</accession>
<protein>
    <submittedName>
        <fullName evidence="3">Uncharacterized protein</fullName>
    </submittedName>
</protein>
<feature type="region of interest" description="Disordered" evidence="1">
    <location>
        <begin position="72"/>
        <end position="111"/>
    </location>
</feature>
<reference evidence="3" key="1">
    <citation type="submission" date="2021-02" db="EMBL/GenBank/DDBJ databases">
        <authorList>
            <person name="Nowell W R."/>
        </authorList>
    </citation>
    <scope>NUCLEOTIDE SEQUENCE</scope>
</reference>
<gene>
    <name evidence="3" type="ORF">UXM345_LOCUS23041</name>
    <name evidence="2" type="ORF">XDN619_LOCUS8500</name>
</gene>
<feature type="non-terminal residue" evidence="3">
    <location>
        <position position="111"/>
    </location>
</feature>
<dbReference type="Proteomes" id="UP000663842">
    <property type="component" value="Unassembled WGS sequence"/>
</dbReference>
<evidence type="ECO:0000313" key="2">
    <source>
        <dbReference type="EMBL" id="CAF2050882.1"/>
    </source>
</evidence>
<name>A0A819VSI1_9BILA</name>
<dbReference type="AlphaFoldDB" id="A0A819VSI1"/>
<dbReference type="EMBL" id="CAJOBF010003898">
    <property type="protein sequence ID" value="CAF4114636.1"/>
    <property type="molecule type" value="Genomic_DNA"/>
</dbReference>
<evidence type="ECO:0000313" key="4">
    <source>
        <dbReference type="Proteomes" id="UP000663842"/>
    </source>
</evidence>
<evidence type="ECO:0000256" key="1">
    <source>
        <dbReference type="SAM" id="MobiDB-lite"/>
    </source>
</evidence>
<comment type="caution">
    <text evidence="3">The sequence shown here is derived from an EMBL/GenBank/DDBJ whole genome shotgun (WGS) entry which is preliminary data.</text>
</comment>
<organism evidence="3 4">
    <name type="scientific">Rotaria magnacalcarata</name>
    <dbReference type="NCBI Taxonomy" id="392030"/>
    <lineage>
        <taxon>Eukaryota</taxon>
        <taxon>Metazoa</taxon>
        <taxon>Spiralia</taxon>
        <taxon>Gnathifera</taxon>
        <taxon>Rotifera</taxon>
        <taxon>Eurotatoria</taxon>
        <taxon>Bdelloidea</taxon>
        <taxon>Philodinida</taxon>
        <taxon>Philodinidae</taxon>
        <taxon>Rotaria</taxon>
    </lineage>
</organism>
<evidence type="ECO:0000313" key="3">
    <source>
        <dbReference type="EMBL" id="CAF4114636.1"/>
    </source>
</evidence>
<proteinExistence type="predicted"/>
<sequence>MADSSEKLGRRIVEQLEEEWDDQGKGQKFPNNSDSVDALNDLMKVLSQHWASGDTKLINYLNKQLAEGGTFTINPEGATPSGTQEESKPPIINYNITMPPPANNNSNNNNN</sequence>
<dbReference type="EMBL" id="CAJNRG010002749">
    <property type="protein sequence ID" value="CAF2050882.1"/>
    <property type="molecule type" value="Genomic_DNA"/>
</dbReference>